<dbReference type="AlphaFoldDB" id="A0A2W7MSV4"/>
<dbReference type="Proteomes" id="UP000248916">
    <property type="component" value="Unassembled WGS sequence"/>
</dbReference>
<reference evidence="1 2" key="1">
    <citation type="submission" date="2018-06" db="EMBL/GenBank/DDBJ databases">
        <title>Genomic Encyclopedia of Archaeal and Bacterial Type Strains, Phase II (KMG-II): from individual species to whole genera.</title>
        <authorList>
            <person name="Goeker M."/>
        </authorList>
    </citation>
    <scope>NUCLEOTIDE SEQUENCE [LARGE SCALE GENOMIC DNA]</scope>
    <source>
        <strain evidence="1 2">DSM 22009</strain>
    </source>
</reference>
<proteinExistence type="predicted"/>
<evidence type="ECO:0000313" key="2">
    <source>
        <dbReference type="Proteomes" id="UP000248916"/>
    </source>
</evidence>
<name>A0A2W7MSV4_9RHOB</name>
<dbReference type="EMBL" id="QKZL01000043">
    <property type="protein sequence ID" value="PZX10581.1"/>
    <property type="molecule type" value="Genomic_DNA"/>
</dbReference>
<protein>
    <submittedName>
        <fullName evidence="1">Uncharacterized protein</fullName>
    </submittedName>
</protein>
<keyword evidence="2" id="KW-1185">Reference proteome</keyword>
<sequence length="40" mass="4647">MRLLRQLMTRQGCTARVIMTDNLRGYGAAVRTTMPRLRTH</sequence>
<evidence type="ECO:0000313" key="1">
    <source>
        <dbReference type="EMBL" id="PZX10581.1"/>
    </source>
</evidence>
<accession>A0A2W7MSV4</accession>
<gene>
    <name evidence="1" type="ORF">LX81_04175</name>
</gene>
<organism evidence="1 2">
    <name type="scientific">Palleronia aestuarii</name>
    <dbReference type="NCBI Taxonomy" id="568105"/>
    <lineage>
        <taxon>Bacteria</taxon>
        <taxon>Pseudomonadati</taxon>
        <taxon>Pseudomonadota</taxon>
        <taxon>Alphaproteobacteria</taxon>
        <taxon>Rhodobacterales</taxon>
        <taxon>Roseobacteraceae</taxon>
        <taxon>Palleronia</taxon>
    </lineage>
</organism>
<comment type="caution">
    <text evidence="1">The sequence shown here is derived from an EMBL/GenBank/DDBJ whole genome shotgun (WGS) entry which is preliminary data.</text>
</comment>